<gene>
    <name evidence="2" type="ORF">AGR2A_Lc70101</name>
</gene>
<accession>A0A9W5B5S6</accession>
<dbReference type="AlphaFoldDB" id="A0A9W5B5S6"/>
<feature type="transmembrane region" description="Helical" evidence="1">
    <location>
        <begin position="63"/>
        <end position="81"/>
    </location>
</feature>
<proteinExistence type="predicted"/>
<reference evidence="2 3" key="1">
    <citation type="submission" date="2016-01" db="EMBL/GenBank/DDBJ databases">
        <authorList>
            <person name="Regsiter A."/>
            <person name="william w."/>
        </authorList>
    </citation>
    <scope>NUCLEOTIDE SEQUENCE [LARGE SCALE GENOMIC DNA]</scope>
    <source>
        <strain evidence="2 3">CFBP 5494</strain>
    </source>
</reference>
<dbReference type="Proteomes" id="UP000191933">
    <property type="component" value="Unassembled WGS sequence"/>
</dbReference>
<comment type="caution">
    <text evidence="2">The sequence shown here is derived from an EMBL/GenBank/DDBJ whole genome shotgun (WGS) entry which is preliminary data.</text>
</comment>
<keyword evidence="1" id="KW-1133">Transmembrane helix</keyword>
<organism evidence="2 3">
    <name type="scientific">Agrobacterium genomosp. 2 str. CFBP 5494</name>
    <dbReference type="NCBI Taxonomy" id="1183436"/>
    <lineage>
        <taxon>Bacteria</taxon>
        <taxon>Pseudomonadati</taxon>
        <taxon>Pseudomonadota</taxon>
        <taxon>Alphaproteobacteria</taxon>
        <taxon>Hyphomicrobiales</taxon>
        <taxon>Rhizobiaceae</taxon>
        <taxon>Rhizobium/Agrobacterium group</taxon>
        <taxon>Agrobacterium</taxon>
        <taxon>Agrobacterium tumefaciens complex</taxon>
    </lineage>
</organism>
<dbReference type="EMBL" id="FBVY01000036">
    <property type="protein sequence ID" value="CUW99397.1"/>
    <property type="molecule type" value="Genomic_DNA"/>
</dbReference>
<evidence type="ECO:0000313" key="3">
    <source>
        <dbReference type="Proteomes" id="UP000191933"/>
    </source>
</evidence>
<sequence length="255" mass="28507">MANKSSEVSFTGLIGVVVVALIFGVIYFTGPVKPSVLDQMLEYLPKTLAGKTEPPIRRWLYDFQGLVGGLLALAAGAITIFQMRLTDRDAAVRHDEAMALAREANRNAIERALNPTLASLTSVKKYLDETEKAVRSKNTFELQTEEIRSRSWLLAYVHDDLLEAFNREQFVVGSALFPGKLAYKITFLKKLVGDNLDLVRLIDKQFGRGVHPASAFQAKMLLSEYYGPFFEIAGILPDIVSMLRDVAERHKVEIE</sequence>
<keyword evidence="3" id="KW-1185">Reference proteome</keyword>
<protein>
    <submittedName>
        <fullName evidence="2">Uncharacterized protein</fullName>
    </submittedName>
</protein>
<name>A0A9W5B5S6_9HYPH</name>
<evidence type="ECO:0000256" key="1">
    <source>
        <dbReference type="SAM" id="Phobius"/>
    </source>
</evidence>
<keyword evidence="1" id="KW-0472">Membrane</keyword>
<evidence type="ECO:0000313" key="2">
    <source>
        <dbReference type="EMBL" id="CUW99397.1"/>
    </source>
</evidence>
<dbReference type="RefSeq" id="WP_080823292.1">
    <property type="nucleotide sequence ID" value="NZ_LT009719.1"/>
</dbReference>
<feature type="transmembrane region" description="Helical" evidence="1">
    <location>
        <begin position="12"/>
        <end position="30"/>
    </location>
</feature>
<keyword evidence="1" id="KW-0812">Transmembrane</keyword>